<dbReference type="EMBL" id="BMIQ01000001">
    <property type="protein sequence ID" value="GGD93414.1"/>
    <property type="molecule type" value="Genomic_DNA"/>
</dbReference>
<evidence type="ECO:0000313" key="3">
    <source>
        <dbReference type="Proteomes" id="UP000644699"/>
    </source>
</evidence>
<dbReference type="CDD" id="cd00093">
    <property type="entry name" value="HTH_XRE"/>
    <property type="match status" value="1"/>
</dbReference>
<organism evidence="2 3">
    <name type="scientific">Aureimonas endophytica</name>
    <dbReference type="NCBI Taxonomy" id="2027858"/>
    <lineage>
        <taxon>Bacteria</taxon>
        <taxon>Pseudomonadati</taxon>
        <taxon>Pseudomonadota</taxon>
        <taxon>Alphaproteobacteria</taxon>
        <taxon>Hyphomicrobiales</taxon>
        <taxon>Aurantimonadaceae</taxon>
        <taxon>Aureimonas</taxon>
    </lineage>
</organism>
<dbReference type="Proteomes" id="UP000644699">
    <property type="component" value="Unassembled WGS sequence"/>
</dbReference>
<evidence type="ECO:0000313" key="2">
    <source>
        <dbReference type="EMBL" id="GGD93414.1"/>
    </source>
</evidence>
<proteinExistence type="predicted"/>
<dbReference type="Gene3D" id="1.10.260.40">
    <property type="entry name" value="lambda repressor-like DNA-binding domains"/>
    <property type="match status" value="1"/>
</dbReference>
<feature type="domain" description="HTH cro/C1-type" evidence="1">
    <location>
        <begin position="9"/>
        <end position="34"/>
    </location>
</feature>
<dbReference type="InterPro" id="IPR010982">
    <property type="entry name" value="Lambda_DNA-bd_dom_sf"/>
</dbReference>
<dbReference type="SUPFAM" id="SSF47413">
    <property type="entry name" value="lambda repressor-like DNA-binding domains"/>
    <property type="match status" value="1"/>
</dbReference>
<sequence length="97" mass="10576">MRIDDGRQIRAARAILGMTVQELADAAGLHKNSVLTVEAKKRIRRAPHTGGGHSVSLIEKAIEARGVICDLIDGQPIVRFTTTAPPPKYQRRRPAAN</sequence>
<reference evidence="2" key="1">
    <citation type="journal article" date="2014" name="Int. J. Syst. Evol. Microbiol.">
        <title>Complete genome sequence of Corynebacterium casei LMG S-19264T (=DSM 44701T), isolated from a smear-ripened cheese.</title>
        <authorList>
            <consortium name="US DOE Joint Genome Institute (JGI-PGF)"/>
            <person name="Walter F."/>
            <person name="Albersmeier A."/>
            <person name="Kalinowski J."/>
            <person name="Ruckert C."/>
        </authorList>
    </citation>
    <scope>NUCLEOTIDE SEQUENCE</scope>
    <source>
        <strain evidence="2">CGMCC 1.15367</strain>
    </source>
</reference>
<dbReference type="PROSITE" id="PS50943">
    <property type="entry name" value="HTH_CROC1"/>
    <property type="match status" value="1"/>
</dbReference>
<protein>
    <recommendedName>
        <fullName evidence="1">HTH cro/C1-type domain-containing protein</fullName>
    </recommendedName>
</protein>
<dbReference type="RefSeq" id="WP_188907098.1">
    <property type="nucleotide sequence ID" value="NZ_BMIQ01000001.1"/>
</dbReference>
<name>A0A916ZEZ8_9HYPH</name>
<dbReference type="GO" id="GO:0003677">
    <property type="term" value="F:DNA binding"/>
    <property type="evidence" value="ECO:0007669"/>
    <property type="project" value="InterPro"/>
</dbReference>
<dbReference type="InterPro" id="IPR001387">
    <property type="entry name" value="Cro/C1-type_HTH"/>
</dbReference>
<keyword evidence="3" id="KW-1185">Reference proteome</keyword>
<evidence type="ECO:0000259" key="1">
    <source>
        <dbReference type="PROSITE" id="PS50943"/>
    </source>
</evidence>
<reference evidence="2" key="2">
    <citation type="submission" date="2020-09" db="EMBL/GenBank/DDBJ databases">
        <authorList>
            <person name="Sun Q."/>
            <person name="Zhou Y."/>
        </authorList>
    </citation>
    <scope>NUCLEOTIDE SEQUENCE</scope>
    <source>
        <strain evidence="2">CGMCC 1.15367</strain>
    </source>
</reference>
<accession>A0A916ZEZ8</accession>
<dbReference type="AlphaFoldDB" id="A0A916ZEZ8"/>
<comment type="caution">
    <text evidence="2">The sequence shown here is derived from an EMBL/GenBank/DDBJ whole genome shotgun (WGS) entry which is preliminary data.</text>
</comment>
<gene>
    <name evidence="2" type="ORF">GCM10011390_10240</name>
</gene>